<accession>A0ABM8W159</accession>
<evidence type="ECO:0000313" key="1">
    <source>
        <dbReference type="EMBL" id="CAG8498300.1"/>
    </source>
</evidence>
<evidence type="ECO:0000313" key="2">
    <source>
        <dbReference type="Proteomes" id="UP000789901"/>
    </source>
</evidence>
<comment type="caution">
    <text evidence="1">The sequence shown here is derived from an EMBL/GenBank/DDBJ whole genome shotgun (WGS) entry which is preliminary data.</text>
</comment>
<sequence>MVQQTIYNVQKLENLKKKSEPIKEYIIIFDNVINSETIITEPKEIKNVIKEHFYRWTRANPMDEKKFKE</sequence>
<keyword evidence="2" id="KW-1185">Reference proteome</keyword>
<proteinExistence type="predicted"/>
<organism evidence="1 2">
    <name type="scientific">Gigaspora margarita</name>
    <dbReference type="NCBI Taxonomy" id="4874"/>
    <lineage>
        <taxon>Eukaryota</taxon>
        <taxon>Fungi</taxon>
        <taxon>Fungi incertae sedis</taxon>
        <taxon>Mucoromycota</taxon>
        <taxon>Glomeromycotina</taxon>
        <taxon>Glomeromycetes</taxon>
        <taxon>Diversisporales</taxon>
        <taxon>Gigasporaceae</taxon>
        <taxon>Gigaspora</taxon>
    </lineage>
</organism>
<gene>
    <name evidence="1" type="ORF">GMARGA_LOCUS2071</name>
</gene>
<dbReference type="EMBL" id="CAJVQB010000611">
    <property type="protein sequence ID" value="CAG8498300.1"/>
    <property type="molecule type" value="Genomic_DNA"/>
</dbReference>
<dbReference type="Proteomes" id="UP000789901">
    <property type="component" value="Unassembled WGS sequence"/>
</dbReference>
<protein>
    <submittedName>
        <fullName evidence="1">43615_t:CDS:1</fullName>
    </submittedName>
</protein>
<name>A0ABM8W159_GIGMA</name>
<reference evidence="1 2" key="1">
    <citation type="submission" date="2021-06" db="EMBL/GenBank/DDBJ databases">
        <authorList>
            <person name="Kallberg Y."/>
            <person name="Tangrot J."/>
            <person name="Rosling A."/>
        </authorList>
    </citation>
    <scope>NUCLEOTIDE SEQUENCE [LARGE SCALE GENOMIC DNA]</scope>
    <source>
        <strain evidence="1 2">120-4 pot B 10/14</strain>
    </source>
</reference>